<keyword evidence="3" id="KW-1185">Reference proteome</keyword>
<dbReference type="RefSeq" id="WP_071805797.1">
    <property type="nucleotide sequence ID" value="NZ_MEIA01000142.1"/>
</dbReference>
<protein>
    <submittedName>
        <fullName evidence="2">Glyoxalase</fullName>
    </submittedName>
</protein>
<reference evidence="2 3" key="1">
    <citation type="submission" date="2016-09" db="EMBL/GenBank/DDBJ databases">
        <title>Couchioplanes caeruleus draft genome sequence.</title>
        <authorList>
            <person name="Sheehan J."/>
            <person name="Caffrey P."/>
        </authorList>
    </citation>
    <scope>NUCLEOTIDE SEQUENCE [LARGE SCALE GENOMIC DNA]</scope>
    <source>
        <strain evidence="2 3">DSM 43634</strain>
    </source>
</reference>
<dbReference type="SUPFAM" id="SSF54593">
    <property type="entry name" value="Glyoxalase/Bleomycin resistance protein/Dihydroxybiphenyl dioxygenase"/>
    <property type="match status" value="1"/>
</dbReference>
<dbReference type="Pfam" id="PF22658">
    <property type="entry name" value="YycE-like_N"/>
    <property type="match status" value="1"/>
</dbReference>
<dbReference type="Proteomes" id="UP000182486">
    <property type="component" value="Unassembled WGS sequence"/>
</dbReference>
<evidence type="ECO:0000313" key="3">
    <source>
        <dbReference type="Proteomes" id="UP000182486"/>
    </source>
</evidence>
<evidence type="ECO:0000259" key="1">
    <source>
        <dbReference type="PROSITE" id="PS51819"/>
    </source>
</evidence>
<organism evidence="2 3">
    <name type="scientific">Couchioplanes caeruleus subsp. caeruleus</name>
    <dbReference type="NCBI Taxonomy" id="56427"/>
    <lineage>
        <taxon>Bacteria</taxon>
        <taxon>Bacillati</taxon>
        <taxon>Actinomycetota</taxon>
        <taxon>Actinomycetes</taxon>
        <taxon>Micromonosporales</taxon>
        <taxon>Micromonosporaceae</taxon>
        <taxon>Couchioplanes</taxon>
    </lineage>
</organism>
<dbReference type="InterPro" id="IPR029068">
    <property type="entry name" value="Glyas_Bleomycin-R_OHBP_Dase"/>
</dbReference>
<dbReference type="Gene3D" id="3.10.180.10">
    <property type="entry name" value="2,3-Dihydroxybiphenyl 1,2-Dioxygenase, domain 1"/>
    <property type="match status" value="1"/>
</dbReference>
<comment type="caution">
    <text evidence="2">The sequence shown here is derived from an EMBL/GenBank/DDBJ whole genome shotgun (WGS) entry which is preliminary data.</text>
</comment>
<dbReference type="InterPro" id="IPR058997">
    <property type="entry name" value="YycE-like_C"/>
</dbReference>
<dbReference type="InterPro" id="IPR037523">
    <property type="entry name" value="VOC_core"/>
</dbReference>
<name>A0A1K0FL82_9ACTN</name>
<feature type="domain" description="VOC" evidence="1">
    <location>
        <begin position="6"/>
        <end position="127"/>
    </location>
</feature>
<dbReference type="InterPro" id="IPR058998">
    <property type="entry name" value="YycE-like_N"/>
</dbReference>
<accession>A0A1K0FL82</accession>
<dbReference type="Pfam" id="PF22659">
    <property type="entry name" value="YycE-like_C"/>
    <property type="match status" value="1"/>
</dbReference>
<dbReference type="EMBL" id="MEIA01000142">
    <property type="protein sequence ID" value="OJF13605.1"/>
    <property type="molecule type" value="Genomic_DNA"/>
</dbReference>
<dbReference type="CDD" id="cd06587">
    <property type="entry name" value="VOC"/>
    <property type="match status" value="1"/>
</dbReference>
<gene>
    <name evidence="2" type="ORF">BG844_14175</name>
</gene>
<dbReference type="PROSITE" id="PS51819">
    <property type="entry name" value="VOC"/>
    <property type="match status" value="1"/>
</dbReference>
<dbReference type="AlphaFoldDB" id="A0A1K0FL82"/>
<proteinExistence type="predicted"/>
<sequence length="133" mass="14550">MIDPTVAVRIARPSRDLAAVERFYVEGLGLDVLYRAAGETPGEHDLVMLGWPGASWHLELVAGPGVPEPAPTPEDLLVLYLAAPVDDGILERLERAGGKRVSQGEYWDRWGVAVEDPDGYRLVLSTRSWSNDA</sequence>
<evidence type="ECO:0000313" key="2">
    <source>
        <dbReference type="EMBL" id="OJF13605.1"/>
    </source>
</evidence>